<keyword evidence="3" id="KW-0119">Carbohydrate metabolism</keyword>
<comment type="function">
    <text evidence="1">Transcriptional repressor of xylose-utilizing enzymes.</text>
</comment>
<evidence type="ECO:0000256" key="2">
    <source>
        <dbReference type="ARBA" id="ARBA00006479"/>
    </source>
</evidence>
<gene>
    <name evidence="5" type="ORF">QT711_07795</name>
</gene>
<evidence type="ECO:0000313" key="5">
    <source>
        <dbReference type="EMBL" id="MDW0113085.1"/>
    </source>
</evidence>
<dbReference type="InterPro" id="IPR036388">
    <property type="entry name" value="WH-like_DNA-bd_sf"/>
</dbReference>
<keyword evidence="3" id="KW-0859">Xylose metabolism</keyword>
<dbReference type="RefSeq" id="WP_317943202.1">
    <property type="nucleotide sequence ID" value="NZ_JAUBDI010000005.1"/>
</dbReference>
<reference evidence="5 6" key="1">
    <citation type="submission" date="2023-06" db="EMBL/GenBank/DDBJ databases">
        <title>Sporosarcina sp. nov., isolated from Korean traditional fermented seafood 'Jeotgal'.</title>
        <authorList>
            <person name="Yang A.I."/>
            <person name="Shin N.-R."/>
        </authorList>
    </citation>
    <scope>NUCLEOTIDE SEQUENCE [LARGE SCALE GENOMIC DNA]</scope>
    <source>
        <strain evidence="5 6">KCTC13119</strain>
    </source>
</reference>
<sequence length="397" mass="43000">MKKVGHGTFKWMKSINRTIVLNKIRKNAPISRAQIASETGLTPPTVSNIVKSLLEKEIIRETQLGESQGGRKPTLLMLNSNHLFVIGVDAGPGYIKCILTNLEGQTKKEYISPSVKGISEEQFLQEMKQGVAYLLHADIPKEKVIGIGVAMHGAVDAITGTSLFAPNLGFRNLQIKQHLEKEFDIEVKVDNDARAMAMGEYWFDEHGELETLVALNIGSGVGSGIILNGKLFYGAQSVAGEIGHMTIDLYGELCECGNVGCLQTLATGDAIARQAKKEMTLEMINQLKEPLSGETVYKLAKEGNEIAIKVLERTGTIIGIGIINLIHLLNPDRIVIGGGVSMASEFIMPSIKKSIQDRGLTQQVKDTEVVLAKLGSDSTVKGAIAIVLDSVFHPTNN</sequence>
<proteinExistence type="inferred from homology"/>
<dbReference type="Pfam" id="PF00480">
    <property type="entry name" value="ROK"/>
    <property type="match status" value="1"/>
</dbReference>
<accession>A0ABU4G7Y1</accession>
<feature type="domain" description="HTH crp-type" evidence="4">
    <location>
        <begin position="22"/>
        <end position="77"/>
    </location>
</feature>
<protein>
    <submittedName>
        <fullName evidence="5">ROK family transcriptional regulator</fullName>
    </submittedName>
</protein>
<dbReference type="InterPro" id="IPR036390">
    <property type="entry name" value="WH_DNA-bd_sf"/>
</dbReference>
<comment type="caution">
    <text evidence="5">The sequence shown here is derived from an EMBL/GenBank/DDBJ whole genome shotgun (WGS) entry which is preliminary data.</text>
</comment>
<dbReference type="Proteomes" id="UP001282284">
    <property type="component" value="Unassembled WGS sequence"/>
</dbReference>
<organism evidence="5 6">
    <name type="scientific">Sporosarcina saromensis</name>
    <dbReference type="NCBI Taxonomy" id="359365"/>
    <lineage>
        <taxon>Bacteria</taxon>
        <taxon>Bacillati</taxon>
        <taxon>Bacillota</taxon>
        <taxon>Bacilli</taxon>
        <taxon>Bacillales</taxon>
        <taxon>Caryophanaceae</taxon>
        <taxon>Sporosarcina</taxon>
    </lineage>
</organism>
<dbReference type="Pfam" id="PF13412">
    <property type="entry name" value="HTH_24"/>
    <property type="match status" value="1"/>
</dbReference>
<dbReference type="InterPro" id="IPR012318">
    <property type="entry name" value="HTH_CRP"/>
</dbReference>
<dbReference type="PROSITE" id="PS01125">
    <property type="entry name" value="ROK"/>
    <property type="match status" value="1"/>
</dbReference>
<keyword evidence="6" id="KW-1185">Reference proteome</keyword>
<evidence type="ECO:0000313" key="6">
    <source>
        <dbReference type="Proteomes" id="UP001282284"/>
    </source>
</evidence>
<dbReference type="InterPro" id="IPR049874">
    <property type="entry name" value="ROK_cs"/>
</dbReference>
<comment type="similarity">
    <text evidence="2">Belongs to the ROK (NagC/XylR) family.</text>
</comment>
<dbReference type="InterPro" id="IPR043129">
    <property type="entry name" value="ATPase_NBD"/>
</dbReference>
<dbReference type="EMBL" id="JAUBDI010000005">
    <property type="protein sequence ID" value="MDW0113085.1"/>
    <property type="molecule type" value="Genomic_DNA"/>
</dbReference>
<dbReference type="Gene3D" id="1.10.10.10">
    <property type="entry name" value="Winged helix-like DNA-binding domain superfamily/Winged helix DNA-binding domain"/>
    <property type="match status" value="1"/>
</dbReference>
<dbReference type="SUPFAM" id="SSF53067">
    <property type="entry name" value="Actin-like ATPase domain"/>
    <property type="match status" value="1"/>
</dbReference>
<dbReference type="CDD" id="cd24076">
    <property type="entry name" value="ASKHA_ATPase_ROK_BsXylR-like"/>
    <property type="match status" value="1"/>
</dbReference>
<evidence type="ECO:0000256" key="3">
    <source>
        <dbReference type="ARBA" id="ARBA00022629"/>
    </source>
</evidence>
<dbReference type="Gene3D" id="3.30.420.40">
    <property type="match status" value="2"/>
</dbReference>
<dbReference type="InterPro" id="IPR000600">
    <property type="entry name" value="ROK"/>
</dbReference>
<name>A0ABU4G7Y1_9BACL</name>
<evidence type="ECO:0000256" key="1">
    <source>
        <dbReference type="ARBA" id="ARBA00002486"/>
    </source>
</evidence>
<dbReference type="PANTHER" id="PTHR18964:SF149">
    <property type="entry name" value="BIFUNCTIONAL UDP-N-ACETYLGLUCOSAMINE 2-EPIMERASE_N-ACETYLMANNOSAMINE KINASE"/>
    <property type="match status" value="1"/>
</dbReference>
<evidence type="ECO:0000259" key="4">
    <source>
        <dbReference type="SMART" id="SM00419"/>
    </source>
</evidence>
<dbReference type="SMART" id="SM00419">
    <property type="entry name" value="HTH_CRP"/>
    <property type="match status" value="1"/>
</dbReference>
<dbReference type="PANTHER" id="PTHR18964">
    <property type="entry name" value="ROK (REPRESSOR, ORF, KINASE) FAMILY"/>
    <property type="match status" value="1"/>
</dbReference>
<dbReference type="SUPFAM" id="SSF46785">
    <property type="entry name" value="Winged helix' DNA-binding domain"/>
    <property type="match status" value="1"/>
</dbReference>